<evidence type="ECO:0000313" key="3">
    <source>
        <dbReference type="Proteomes" id="UP000054558"/>
    </source>
</evidence>
<accession>A0A1Y1IIK0</accession>
<proteinExistence type="predicted"/>
<evidence type="ECO:0000256" key="1">
    <source>
        <dbReference type="SAM" id="MobiDB-lite"/>
    </source>
</evidence>
<gene>
    <name evidence="2" type="ORF">KFL_006520090</name>
</gene>
<dbReference type="EMBL" id="DF237601">
    <property type="protein sequence ID" value="GAQ90533.1"/>
    <property type="molecule type" value="Genomic_DNA"/>
</dbReference>
<feature type="compositionally biased region" description="Low complexity" evidence="1">
    <location>
        <begin position="114"/>
        <end position="123"/>
    </location>
</feature>
<organism evidence="2 3">
    <name type="scientific">Klebsormidium nitens</name>
    <name type="common">Green alga</name>
    <name type="synonym">Ulothrix nitens</name>
    <dbReference type="NCBI Taxonomy" id="105231"/>
    <lineage>
        <taxon>Eukaryota</taxon>
        <taxon>Viridiplantae</taxon>
        <taxon>Streptophyta</taxon>
        <taxon>Klebsormidiophyceae</taxon>
        <taxon>Klebsormidiales</taxon>
        <taxon>Klebsormidiaceae</taxon>
        <taxon>Klebsormidium</taxon>
    </lineage>
</organism>
<sequence length="267" mass="30420">MDFDNWMMHGQIKFRAGIRKVPTRLLAVARPEPSRSQIPPETYSPLPEDHQRLRQRFQRKKQLLRCWLRERGLPIFDEEDRIRREDGFNANFSVVDDPAASLEYEGMSPPEQPQQPKQQPPEEQQLKYAGEGDVGGGATQQQRDERSGQVSEGVSAFWGIPGFSAWLRDLPDIDVDLNKLDYNTDPNDEVTSPPSLLPVVSDKGTCPSVELDLRRHFLVAATRYLMRVVGSANEQLKDCEAADQQMMQEIIGSNVRLVMEVQGYILQ</sequence>
<keyword evidence="3" id="KW-1185">Reference proteome</keyword>
<reference evidence="2 3" key="1">
    <citation type="journal article" date="2014" name="Nat. Commun.">
        <title>Klebsormidium flaccidum genome reveals primary factors for plant terrestrial adaptation.</title>
        <authorList>
            <person name="Hori K."/>
            <person name="Maruyama F."/>
            <person name="Fujisawa T."/>
            <person name="Togashi T."/>
            <person name="Yamamoto N."/>
            <person name="Seo M."/>
            <person name="Sato S."/>
            <person name="Yamada T."/>
            <person name="Mori H."/>
            <person name="Tajima N."/>
            <person name="Moriyama T."/>
            <person name="Ikeuchi M."/>
            <person name="Watanabe M."/>
            <person name="Wada H."/>
            <person name="Kobayashi K."/>
            <person name="Saito M."/>
            <person name="Masuda T."/>
            <person name="Sasaki-Sekimoto Y."/>
            <person name="Mashiguchi K."/>
            <person name="Awai K."/>
            <person name="Shimojima M."/>
            <person name="Masuda S."/>
            <person name="Iwai M."/>
            <person name="Nobusawa T."/>
            <person name="Narise T."/>
            <person name="Kondo S."/>
            <person name="Saito H."/>
            <person name="Sato R."/>
            <person name="Murakawa M."/>
            <person name="Ihara Y."/>
            <person name="Oshima-Yamada Y."/>
            <person name="Ohtaka K."/>
            <person name="Satoh M."/>
            <person name="Sonobe K."/>
            <person name="Ishii M."/>
            <person name="Ohtani R."/>
            <person name="Kanamori-Sato M."/>
            <person name="Honoki R."/>
            <person name="Miyazaki D."/>
            <person name="Mochizuki H."/>
            <person name="Umetsu J."/>
            <person name="Higashi K."/>
            <person name="Shibata D."/>
            <person name="Kamiya Y."/>
            <person name="Sato N."/>
            <person name="Nakamura Y."/>
            <person name="Tabata S."/>
            <person name="Ida S."/>
            <person name="Kurokawa K."/>
            <person name="Ohta H."/>
        </authorList>
    </citation>
    <scope>NUCLEOTIDE SEQUENCE [LARGE SCALE GENOMIC DNA]</scope>
    <source>
        <strain evidence="2 3">NIES-2285</strain>
    </source>
</reference>
<feature type="region of interest" description="Disordered" evidence="1">
    <location>
        <begin position="103"/>
        <end position="150"/>
    </location>
</feature>
<evidence type="ECO:0000313" key="2">
    <source>
        <dbReference type="EMBL" id="GAQ90533.1"/>
    </source>
</evidence>
<dbReference type="Proteomes" id="UP000054558">
    <property type="component" value="Unassembled WGS sequence"/>
</dbReference>
<protein>
    <submittedName>
        <fullName evidence="2">Uncharacterized protein</fullName>
    </submittedName>
</protein>
<name>A0A1Y1IIK0_KLENI</name>
<dbReference type="AlphaFoldDB" id="A0A1Y1IIK0"/>